<dbReference type="Proteomes" id="UP000806542">
    <property type="component" value="Unassembled WGS sequence"/>
</dbReference>
<sequence>MKKSRKVIYLFLSAIMAIIFLITPAVAQNSDPTIVDIYANVSGVTLYLSDDSPLTDVTDLTGIVLSDISANTIAYNAKYLDSPKVISLEANLEIGKIYKIFIPQNIAGQEYMKYFRLTEAQNGFSDSTGINAGNSVYKYYSDINNGAIIFASTSANLNNAINISDEMKLNGGYTIAFDYDTYKAAAEGEWIFSGINRVPYAEEPSIAQNMFAITYKSENQYYGWNTVWDGSKFGRNYAGNTWNSNTGNTLPWEDGTLATARNVSALNYDTNETIKWKYNTSDNELTYIYEDKPKQRIQLSIGPTYMKGGSAYNYVEFFVRYTKNDINGLYKLDGMEIPNNAVFSITGGNFDKKAGNSTSSLQYMQLYNFNEASNLLVTAFEEITEVIDENLVVHSAYGNESRMIVEFSEDIAGSENAAIKIEKNGEEITEDCNLFIYDSHLYITPKTNQFEIGAVYSITLPNGYGSNGKFLSDEVTKMIKIISIQDGLKADGAEKLYENVSKADDNAAKYDDDKKTVIFGGSSAELDSMRESITDEMLNNGYTVSFDYDTYRVKVGTEIKSSNDYSVLLNWQYKESSSSTNSIYGWWKQNDKMWRLIDGTDGWWKSENPHIWADGTLAGTYLLKTNEAENAPVELEEKTNNRYDVKSYTPSNMVKKHIEVYVGPKYINSLSEVVHNVDLFIDDILVDTLELPTEAAKDIHFAGSPLVINGQFYNMTEISNFKITSTNTIHDACVTIKDKGFETDGYQTEFFAYASPEKDLWVCIAAFGLNNELVDIAYTDNASTTELKLTNANENNTRMVRMFVWDNTLSMVPYQEAEDLYIKAD</sequence>
<proteinExistence type="predicted"/>
<keyword evidence="1" id="KW-0732">Signal</keyword>
<feature type="chain" id="PRO_5038614835" description="SbsA Ig-like domain-containing protein" evidence="1">
    <location>
        <begin position="28"/>
        <end position="825"/>
    </location>
</feature>
<name>A0A9D5M7D5_9FIRM</name>
<comment type="caution">
    <text evidence="2">The sequence shown here is derived from an EMBL/GenBank/DDBJ whole genome shotgun (WGS) entry which is preliminary data.</text>
</comment>
<feature type="signal peptide" evidence="1">
    <location>
        <begin position="1"/>
        <end position="27"/>
    </location>
</feature>
<organism evidence="2 3">
    <name type="scientific">Ructibacterium gallinarum</name>
    <dbReference type="NCBI Taxonomy" id="2779355"/>
    <lineage>
        <taxon>Bacteria</taxon>
        <taxon>Bacillati</taxon>
        <taxon>Bacillota</taxon>
        <taxon>Clostridia</taxon>
        <taxon>Eubacteriales</taxon>
        <taxon>Oscillospiraceae</taxon>
        <taxon>Ructibacterium</taxon>
    </lineage>
</organism>
<accession>A0A9D5M7D5</accession>
<evidence type="ECO:0000313" key="3">
    <source>
        <dbReference type="Proteomes" id="UP000806542"/>
    </source>
</evidence>
<dbReference type="RefSeq" id="WP_226393449.1">
    <property type="nucleotide sequence ID" value="NZ_JADCKB010000026.1"/>
</dbReference>
<reference evidence="2" key="1">
    <citation type="submission" date="2020-10" db="EMBL/GenBank/DDBJ databases">
        <title>ChiBAC.</title>
        <authorList>
            <person name="Zenner C."/>
            <person name="Hitch T.C.A."/>
            <person name="Clavel T."/>
        </authorList>
    </citation>
    <scope>NUCLEOTIDE SEQUENCE</scope>
    <source>
        <strain evidence="2">DSM 107454</strain>
    </source>
</reference>
<evidence type="ECO:0000313" key="2">
    <source>
        <dbReference type="EMBL" id="MBE5040907.1"/>
    </source>
</evidence>
<keyword evidence="3" id="KW-1185">Reference proteome</keyword>
<protein>
    <recommendedName>
        <fullName evidence="4">SbsA Ig-like domain-containing protein</fullName>
    </recommendedName>
</protein>
<evidence type="ECO:0008006" key="4">
    <source>
        <dbReference type="Google" id="ProtNLM"/>
    </source>
</evidence>
<dbReference type="AlphaFoldDB" id="A0A9D5M7D5"/>
<evidence type="ECO:0000256" key="1">
    <source>
        <dbReference type="SAM" id="SignalP"/>
    </source>
</evidence>
<dbReference type="EMBL" id="JADCKB010000026">
    <property type="protein sequence ID" value="MBE5040907.1"/>
    <property type="molecule type" value="Genomic_DNA"/>
</dbReference>
<gene>
    <name evidence="2" type="ORF">INF28_10595</name>
</gene>